<gene>
    <name evidence="2" type="ORF">Scep_027467</name>
</gene>
<protein>
    <submittedName>
        <fullName evidence="2">Uncharacterized protein</fullName>
    </submittedName>
</protein>
<evidence type="ECO:0000256" key="1">
    <source>
        <dbReference type="SAM" id="SignalP"/>
    </source>
</evidence>
<feature type="chain" id="PRO_5042890574" evidence="1">
    <location>
        <begin position="22"/>
        <end position="83"/>
    </location>
</feature>
<dbReference type="AlphaFoldDB" id="A0AAP0EAD0"/>
<proteinExistence type="predicted"/>
<keyword evidence="1" id="KW-0732">Signal</keyword>
<evidence type="ECO:0000313" key="3">
    <source>
        <dbReference type="Proteomes" id="UP001419268"/>
    </source>
</evidence>
<sequence length="83" mass="9323">MPSFFISAFMLFFLQYPHVYLEQFLLLSQFVQKLGFWYIDINNSTILEAQMGTLMAPKCRYRSGGEGGGGGGGEFLIIQSEAL</sequence>
<feature type="signal peptide" evidence="1">
    <location>
        <begin position="1"/>
        <end position="21"/>
    </location>
</feature>
<accession>A0AAP0EAD0</accession>
<comment type="caution">
    <text evidence="2">The sequence shown here is derived from an EMBL/GenBank/DDBJ whole genome shotgun (WGS) entry which is preliminary data.</text>
</comment>
<name>A0AAP0EAD0_9MAGN</name>
<organism evidence="2 3">
    <name type="scientific">Stephania cephalantha</name>
    <dbReference type="NCBI Taxonomy" id="152367"/>
    <lineage>
        <taxon>Eukaryota</taxon>
        <taxon>Viridiplantae</taxon>
        <taxon>Streptophyta</taxon>
        <taxon>Embryophyta</taxon>
        <taxon>Tracheophyta</taxon>
        <taxon>Spermatophyta</taxon>
        <taxon>Magnoliopsida</taxon>
        <taxon>Ranunculales</taxon>
        <taxon>Menispermaceae</taxon>
        <taxon>Menispermoideae</taxon>
        <taxon>Cissampelideae</taxon>
        <taxon>Stephania</taxon>
    </lineage>
</organism>
<keyword evidence="3" id="KW-1185">Reference proteome</keyword>
<dbReference type="Proteomes" id="UP001419268">
    <property type="component" value="Unassembled WGS sequence"/>
</dbReference>
<reference evidence="2 3" key="1">
    <citation type="submission" date="2024-01" db="EMBL/GenBank/DDBJ databases">
        <title>Genome assemblies of Stephania.</title>
        <authorList>
            <person name="Yang L."/>
        </authorList>
    </citation>
    <scope>NUCLEOTIDE SEQUENCE [LARGE SCALE GENOMIC DNA]</scope>
    <source>
        <strain evidence="2">JXDWG</strain>
        <tissue evidence="2">Leaf</tissue>
    </source>
</reference>
<dbReference type="EMBL" id="JBBNAG010000012">
    <property type="protein sequence ID" value="KAK9088385.1"/>
    <property type="molecule type" value="Genomic_DNA"/>
</dbReference>
<evidence type="ECO:0000313" key="2">
    <source>
        <dbReference type="EMBL" id="KAK9088385.1"/>
    </source>
</evidence>